<proteinExistence type="predicted"/>
<comment type="caution">
    <text evidence="2">The sequence shown here is derived from an EMBL/GenBank/DDBJ whole genome shotgun (WGS) entry which is preliminary data.</text>
</comment>
<dbReference type="InterPro" id="IPR016032">
    <property type="entry name" value="Sig_transdc_resp-reg_C-effctor"/>
</dbReference>
<dbReference type="SUPFAM" id="SSF48452">
    <property type="entry name" value="TPR-like"/>
    <property type="match status" value="1"/>
</dbReference>
<dbReference type="SMART" id="SM00028">
    <property type="entry name" value="TPR"/>
    <property type="match status" value="4"/>
</dbReference>
<dbReference type="EMBL" id="RQTJ01000050">
    <property type="protein sequence ID" value="RRA89845.1"/>
    <property type="molecule type" value="Genomic_DNA"/>
</dbReference>
<gene>
    <name evidence="2" type="ORF">EG242_14090</name>
</gene>
<evidence type="ECO:0000313" key="3">
    <source>
        <dbReference type="Proteomes" id="UP000268372"/>
    </source>
</evidence>
<dbReference type="Proteomes" id="UP000268372">
    <property type="component" value="Unassembled WGS sequence"/>
</dbReference>
<keyword evidence="1" id="KW-0812">Transmembrane</keyword>
<dbReference type="Gene3D" id="1.25.40.10">
    <property type="entry name" value="Tetratricopeptide repeat domain"/>
    <property type="match status" value="1"/>
</dbReference>
<keyword evidence="3" id="KW-1185">Reference proteome</keyword>
<organism evidence="2 3">
    <name type="scientific">Paenimyroides viscosum</name>
    <dbReference type="NCBI Taxonomy" id="2488729"/>
    <lineage>
        <taxon>Bacteria</taxon>
        <taxon>Pseudomonadati</taxon>
        <taxon>Bacteroidota</taxon>
        <taxon>Flavobacteriia</taxon>
        <taxon>Flavobacteriales</taxon>
        <taxon>Flavobacteriaceae</taxon>
        <taxon>Paenimyroides</taxon>
    </lineage>
</organism>
<keyword evidence="1" id="KW-0472">Membrane</keyword>
<dbReference type="GO" id="GO:0003677">
    <property type="term" value="F:DNA binding"/>
    <property type="evidence" value="ECO:0007669"/>
    <property type="project" value="InterPro"/>
</dbReference>
<keyword evidence="1" id="KW-1133">Transmembrane helix</keyword>
<dbReference type="GO" id="GO:0006355">
    <property type="term" value="P:regulation of DNA-templated transcription"/>
    <property type="evidence" value="ECO:0007669"/>
    <property type="project" value="InterPro"/>
</dbReference>
<reference evidence="2 3" key="1">
    <citation type="submission" date="2018-11" db="EMBL/GenBank/DDBJ databases">
        <title>Flavobacterium sp. nov., YIM 102796 draft genome.</title>
        <authorList>
            <person name="Li G."/>
            <person name="Jiang Y."/>
        </authorList>
    </citation>
    <scope>NUCLEOTIDE SEQUENCE [LARGE SCALE GENOMIC DNA]</scope>
    <source>
        <strain evidence="2 3">YIM 102796</strain>
    </source>
</reference>
<dbReference type="AlphaFoldDB" id="A0A3P1ALT1"/>
<dbReference type="SUPFAM" id="SSF46894">
    <property type="entry name" value="C-terminal effector domain of the bipartite response regulators"/>
    <property type="match status" value="1"/>
</dbReference>
<dbReference type="OrthoDB" id="1413523at2"/>
<name>A0A3P1ALT1_9FLAO</name>
<protein>
    <submittedName>
        <fullName evidence="2">Tetratricopeptide repeat protein</fullName>
    </submittedName>
</protein>
<evidence type="ECO:0000313" key="2">
    <source>
        <dbReference type="EMBL" id="RRA89845.1"/>
    </source>
</evidence>
<feature type="transmembrane region" description="Helical" evidence="1">
    <location>
        <begin position="308"/>
        <end position="327"/>
    </location>
</feature>
<dbReference type="InterPro" id="IPR019734">
    <property type="entry name" value="TPR_rpt"/>
</dbReference>
<evidence type="ECO:0000256" key="1">
    <source>
        <dbReference type="SAM" id="Phobius"/>
    </source>
</evidence>
<accession>A0A3P1ALT1</accession>
<sequence length="492" mass="57490">MYREEADSLNAKSSKLYEEAATLASNSKNIPLQIWVYTQTGFYFYTYNQYETALPFFLKSSRLLDNTPDVDLIEGIEVLKRNAYFFGTILEHEKSIRYLTRALNLTNTRSKDYATLLNGIGSCYLDLNELSKAESYLLKAQKSALENKDTLRYAKVLGDLARIDIKRKNWEQAEKLLHQDISLSEQAGSDRNTMFARLQLGKMYWEKSDIEKAYNTLQKVQQYARSKSYLKGFEYDATELLLRIAIHQKDSAEELLLRRSLDSLSKIINSTEGKEVISNVSLKTQKENILWELQAEKSKAEKATFFRLTWTIISFLLLLFVILIYLYNKRRLKLNNLEFEQKLLVFQYEKIQSEKKLIATNNTLESYKVYLTEKNHQIEKLEAVIQEDNNHKSKIIKKQTNALQQLLSSHLMTNENWQTFKQAFINEQPAYYDTLLKRFPELTESNLRLLLLHKASLNNQEIAQITGVTLDAVKKAKQRLRKKYSEAVEEFL</sequence>
<dbReference type="InterPro" id="IPR011990">
    <property type="entry name" value="TPR-like_helical_dom_sf"/>
</dbReference>